<evidence type="ECO:0000256" key="2">
    <source>
        <dbReference type="SAM" id="Phobius"/>
    </source>
</evidence>
<evidence type="ECO:0000313" key="3">
    <source>
        <dbReference type="EMBL" id="SFR49182.1"/>
    </source>
</evidence>
<feature type="transmembrane region" description="Helical" evidence="2">
    <location>
        <begin position="412"/>
        <end position="431"/>
    </location>
</feature>
<evidence type="ECO:0000256" key="1">
    <source>
        <dbReference type="SAM" id="MobiDB-lite"/>
    </source>
</evidence>
<feature type="transmembrane region" description="Helical" evidence="2">
    <location>
        <begin position="297"/>
        <end position="318"/>
    </location>
</feature>
<feature type="transmembrane region" description="Helical" evidence="2">
    <location>
        <begin position="65"/>
        <end position="88"/>
    </location>
</feature>
<keyword evidence="2" id="KW-0812">Transmembrane</keyword>
<keyword evidence="4" id="KW-1185">Reference proteome</keyword>
<evidence type="ECO:0008006" key="5">
    <source>
        <dbReference type="Google" id="ProtNLM"/>
    </source>
</evidence>
<feature type="transmembrane region" description="Helical" evidence="2">
    <location>
        <begin position="366"/>
        <end position="386"/>
    </location>
</feature>
<feature type="transmembrane region" description="Helical" evidence="2">
    <location>
        <begin position="38"/>
        <end position="58"/>
    </location>
</feature>
<dbReference type="AlphaFoldDB" id="A0A1I6H413"/>
<keyword evidence="2" id="KW-0472">Membrane</keyword>
<organism evidence="3 4">
    <name type="scientific">Halorubrum sodomense</name>
    <dbReference type="NCBI Taxonomy" id="35743"/>
    <lineage>
        <taxon>Archaea</taxon>
        <taxon>Methanobacteriati</taxon>
        <taxon>Methanobacteriota</taxon>
        <taxon>Stenosarchaea group</taxon>
        <taxon>Halobacteria</taxon>
        <taxon>Halobacteriales</taxon>
        <taxon>Haloferacaceae</taxon>
        <taxon>Halorubrum</taxon>
    </lineage>
</organism>
<feature type="region of interest" description="Disordered" evidence="1">
    <location>
        <begin position="669"/>
        <end position="715"/>
    </location>
</feature>
<dbReference type="Proteomes" id="UP000198932">
    <property type="component" value="Unassembled WGS sequence"/>
</dbReference>
<reference evidence="4" key="1">
    <citation type="submission" date="2016-10" db="EMBL/GenBank/DDBJ databases">
        <authorList>
            <person name="Varghese N."/>
            <person name="Submissions S."/>
        </authorList>
    </citation>
    <scope>NUCLEOTIDE SEQUENCE [LARGE SCALE GENOMIC DNA]</scope>
    <source>
        <strain evidence="4">RD 26</strain>
    </source>
</reference>
<keyword evidence="2" id="KW-1133">Transmembrane helix</keyword>
<proteinExistence type="predicted"/>
<dbReference type="STRING" id="35743.SAMN04487937_2421"/>
<feature type="transmembrane region" description="Helical" evidence="2">
    <location>
        <begin position="500"/>
        <end position="522"/>
    </location>
</feature>
<gene>
    <name evidence="3" type="ORF">SAMN04487937_2421</name>
</gene>
<feature type="transmembrane region" description="Helical" evidence="2">
    <location>
        <begin position="140"/>
        <end position="159"/>
    </location>
</feature>
<feature type="transmembrane region" description="Helical" evidence="2">
    <location>
        <begin position="166"/>
        <end position="185"/>
    </location>
</feature>
<feature type="transmembrane region" description="Helical" evidence="2">
    <location>
        <begin position="191"/>
        <end position="210"/>
    </location>
</feature>
<sequence length="715" mass="76716">MVETGLAVGYLALAAAVGAAYTAPATGYELSIYASTPTATWAALAVVAAISVAVFLTAERYLAPAVLLGGLGAGSVAGLPLIRGYHFYGRSDSLVHLGLVRSIKIGNDPLQLFYPGSHLIATGLAKVAAVDVPRAMMLVMWAYTLLFFASVALCVWFLVPDRRALGVGAFSAFLLLPVNNVSTYLHFHTYSIGMLFVPFVLYLVFSHLIGGDGRERLVERVADGRGAIDRAGLGYDDGAAFDVGLRRPAPTTYLLPPVLFALLLVHPQVALNVMLLLGGMAVAQHAFRWFRPNDPIAGYRLVTLQTIFLTVAFAAWIATHEWQFINTAEAMIQSVSDFVTGDGSATPRVASQRESASSVGASIQVLFVKLFGVAAVYSLLAAGVVAGRLTGYLGPPAGAGSMRSTPDTARDVTALFFAGCLLLFPFFAAHLVGSISTYLFRHVGFLVMLATIFGAVGVRYLLDEESSVSDVDYPWTEPESRSTGRRIAASLPDARTVATVAAVVLVLSLSLATIFPSPFVYLSGSHVPEGEMDGYERAFASQSSGSPVWFSGVRHTSDRYEIALYGAAGAPWDRQVKPAVKKSAPVPEQAMLDGLPTFYANHPEEVVRRDHYFVVAEADRQREVEAYRELRYSAESFEAVAAQPNVGKVRDNGELTVYFVDIEEDPSANAVDDRERIASGRARRTAPSVPVAAASRLSRPTPRPRSVPRAASLPR</sequence>
<feature type="transmembrane region" description="Helical" evidence="2">
    <location>
        <begin position="253"/>
        <end position="277"/>
    </location>
</feature>
<name>A0A1I6H413_HALSD</name>
<feature type="transmembrane region" description="Helical" evidence="2">
    <location>
        <begin position="443"/>
        <end position="462"/>
    </location>
</feature>
<evidence type="ECO:0000313" key="4">
    <source>
        <dbReference type="Proteomes" id="UP000198932"/>
    </source>
</evidence>
<dbReference type="EMBL" id="FOYN01000003">
    <property type="protein sequence ID" value="SFR49182.1"/>
    <property type="molecule type" value="Genomic_DNA"/>
</dbReference>
<protein>
    <recommendedName>
        <fullName evidence="5">Dolichyl-phosphate-mannose-protein mannosyltransferase</fullName>
    </recommendedName>
</protein>
<accession>A0A1I6H413</accession>